<evidence type="ECO:0000313" key="2">
    <source>
        <dbReference type="Proteomes" id="UP000683925"/>
    </source>
</evidence>
<accession>A0A8S1VTX0</accession>
<dbReference type="AlphaFoldDB" id="A0A8S1VTX0"/>
<dbReference type="OrthoDB" id="315590at2759"/>
<proteinExistence type="predicted"/>
<dbReference type="EMBL" id="CAJJDP010000075">
    <property type="protein sequence ID" value="CAD8181154.1"/>
    <property type="molecule type" value="Genomic_DNA"/>
</dbReference>
<dbReference type="Proteomes" id="UP000683925">
    <property type="component" value="Unassembled WGS sequence"/>
</dbReference>
<reference evidence="1" key="1">
    <citation type="submission" date="2021-01" db="EMBL/GenBank/DDBJ databases">
        <authorList>
            <consortium name="Genoscope - CEA"/>
            <person name="William W."/>
        </authorList>
    </citation>
    <scope>NUCLEOTIDE SEQUENCE</scope>
</reference>
<comment type="caution">
    <text evidence="1">The sequence shown here is derived from an EMBL/GenBank/DDBJ whole genome shotgun (WGS) entry which is preliminary data.</text>
</comment>
<name>A0A8S1VTX0_PAROT</name>
<sequence length="103" mass="12054">MPKQQFQSKRPYYKISQQNKDALKTLVFHQGFSIKQAAHTLSINYTSAKTTILQFRKSQKRRNVKYLSMKPCLVKEASKYKYSLKIISQTGGVKVDEKDYCLR</sequence>
<protein>
    <submittedName>
        <fullName evidence="1">Uncharacterized protein</fullName>
    </submittedName>
</protein>
<gene>
    <name evidence="1" type="ORF">POCTA_138.1.T0760162</name>
</gene>
<evidence type="ECO:0000313" key="1">
    <source>
        <dbReference type="EMBL" id="CAD8181154.1"/>
    </source>
</evidence>
<keyword evidence="2" id="KW-1185">Reference proteome</keyword>
<dbReference type="OMA" id="TILQFRK"/>
<organism evidence="1 2">
    <name type="scientific">Paramecium octaurelia</name>
    <dbReference type="NCBI Taxonomy" id="43137"/>
    <lineage>
        <taxon>Eukaryota</taxon>
        <taxon>Sar</taxon>
        <taxon>Alveolata</taxon>
        <taxon>Ciliophora</taxon>
        <taxon>Intramacronucleata</taxon>
        <taxon>Oligohymenophorea</taxon>
        <taxon>Peniculida</taxon>
        <taxon>Parameciidae</taxon>
        <taxon>Paramecium</taxon>
    </lineage>
</organism>